<name>A0A9P4QQ84_9PLEO</name>
<gene>
    <name evidence="2" type="ORF">EJ04DRAFT_567531</name>
</gene>
<organism evidence="2 3">
    <name type="scientific">Polyplosphaeria fusca</name>
    <dbReference type="NCBI Taxonomy" id="682080"/>
    <lineage>
        <taxon>Eukaryota</taxon>
        <taxon>Fungi</taxon>
        <taxon>Dikarya</taxon>
        <taxon>Ascomycota</taxon>
        <taxon>Pezizomycotina</taxon>
        <taxon>Dothideomycetes</taxon>
        <taxon>Pleosporomycetidae</taxon>
        <taxon>Pleosporales</taxon>
        <taxon>Tetraplosphaeriaceae</taxon>
        <taxon>Polyplosphaeria</taxon>
    </lineage>
</organism>
<protein>
    <submittedName>
        <fullName evidence="2">Uncharacterized protein</fullName>
    </submittedName>
</protein>
<keyword evidence="3" id="KW-1185">Reference proteome</keyword>
<evidence type="ECO:0000256" key="1">
    <source>
        <dbReference type="SAM" id="SignalP"/>
    </source>
</evidence>
<reference evidence="2" key="1">
    <citation type="journal article" date="2020" name="Stud. Mycol.">
        <title>101 Dothideomycetes genomes: a test case for predicting lifestyles and emergence of pathogens.</title>
        <authorList>
            <person name="Haridas S."/>
            <person name="Albert R."/>
            <person name="Binder M."/>
            <person name="Bloem J."/>
            <person name="Labutti K."/>
            <person name="Salamov A."/>
            <person name="Andreopoulos B."/>
            <person name="Baker S."/>
            <person name="Barry K."/>
            <person name="Bills G."/>
            <person name="Bluhm B."/>
            <person name="Cannon C."/>
            <person name="Castanera R."/>
            <person name="Culley D."/>
            <person name="Daum C."/>
            <person name="Ezra D."/>
            <person name="Gonzalez J."/>
            <person name="Henrissat B."/>
            <person name="Kuo A."/>
            <person name="Liang C."/>
            <person name="Lipzen A."/>
            <person name="Lutzoni F."/>
            <person name="Magnuson J."/>
            <person name="Mondo S."/>
            <person name="Nolan M."/>
            <person name="Ohm R."/>
            <person name="Pangilinan J."/>
            <person name="Park H.-J."/>
            <person name="Ramirez L."/>
            <person name="Alfaro M."/>
            <person name="Sun H."/>
            <person name="Tritt A."/>
            <person name="Yoshinaga Y."/>
            <person name="Zwiers L.-H."/>
            <person name="Turgeon B."/>
            <person name="Goodwin S."/>
            <person name="Spatafora J."/>
            <person name="Crous P."/>
            <person name="Grigoriev I."/>
        </authorList>
    </citation>
    <scope>NUCLEOTIDE SEQUENCE</scope>
    <source>
        <strain evidence="2">CBS 125425</strain>
    </source>
</reference>
<feature type="signal peptide" evidence="1">
    <location>
        <begin position="1"/>
        <end position="19"/>
    </location>
</feature>
<accession>A0A9P4QQ84</accession>
<evidence type="ECO:0000313" key="2">
    <source>
        <dbReference type="EMBL" id="KAF2730674.1"/>
    </source>
</evidence>
<sequence length="194" mass="21045">MHSLISLTTAAFLFLTVLSSILHGPFRPTAHHSISPTSHLFGHPPTHYNPPAAIKRSTCDSTGWLINCRTAPPISVDYLNAWVTTHNVCQPLQWCIPNNHNNNTKHANSTVAGIRASIKLGDHCGQGEDLGIELCQSYFKEMSDICGKHAGVEAKEDVFYLGNATSRCDGSLLEITFEDSNCADSGDGGNLECH</sequence>
<proteinExistence type="predicted"/>
<evidence type="ECO:0000313" key="3">
    <source>
        <dbReference type="Proteomes" id="UP000799444"/>
    </source>
</evidence>
<dbReference type="AlphaFoldDB" id="A0A9P4QQ84"/>
<keyword evidence="1" id="KW-0732">Signal</keyword>
<feature type="chain" id="PRO_5040281923" evidence="1">
    <location>
        <begin position="20"/>
        <end position="194"/>
    </location>
</feature>
<dbReference type="Proteomes" id="UP000799444">
    <property type="component" value="Unassembled WGS sequence"/>
</dbReference>
<dbReference type="EMBL" id="ML996212">
    <property type="protein sequence ID" value="KAF2730674.1"/>
    <property type="molecule type" value="Genomic_DNA"/>
</dbReference>
<comment type="caution">
    <text evidence="2">The sequence shown here is derived from an EMBL/GenBank/DDBJ whole genome shotgun (WGS) entry which is preliminary data.</text>
</comment>